<dbReference type="InterPro" id="IPR016130">
    <property type="entry name" value="Tyr_Pase_AS"/>
</dbReference>
<dbReference type="Proteomes" id="UP000835052">
    <property type="component" value="Unassembled WGS sequence"/>
</dbReference>
<dbReference type="InterPro" id="IPR003595">
    <property type="entry name" value="Tyr_Pase_cat"/>
</dbReference>
<dbReference type="SUPFAM" id="SSF52799">
    <property type="entry name" value="(Phosphotyrosine protein) phosphatases II"/>
    <property type="match status" value="1"/>
</dbReference>
<dbReference type="GO" id="GO:0019901">
    <property type="term" value="F:protein kinase binding"/>
    <property type="evidence" value="ECO:0007669"/>
    <property type="project" value="TreeGrafter"/>
</dbReference>
<keyword evidence="8" id="KW-1133">Transmembrane helix</keyword>
<keyword evidence="7 8" id="KW-0472">Membrane</keyword>
<dbReference type="PROSITE" id="PS50055">
    <property type="entry name" value="TYR_PHOSPHATASE_PTP"/>
    <property type="match status" value="1"/>
</dbReference>
<dbReference type="GO" id="GO:0005634">
    <property type="term" value="C:nucleus"/>
    <property type="evidence" value="ECO:0007669"/>
    <property type="project" value="TreeGrafter"/>
</dbReference>
<evidence type="ECO:0000256" key="5">
    <source>
        <dbReference type="ARBA" id="ARBA00022801"/>
    </source>
</evidence>
<evidence type="ECO:0000256" key="8">
    <source>
        <dbReference type="SAM" id="Phobius"/>
    </source>
</evidence>
<proteinExistence type="inferred from homology"/>
<evidence type="ECO:0000256" key="3">
    <source>
        <dbReference type="ARBA" id="ARBA00013064"/>
    </source>
</evidence>
<reference evidence="11" key="1">
    <citation type="submission" date="2020-10" db="EMBL/GenBank/DDBJ databases">
        <authorList>
            <person name="Kikuchi T."/>
        </authorList>
    </citation>
    <scope>NUCLEOTIDE SEQUENCE</scope>
    <source>
        <strain evidence="11">NKZ352</strain>
    </source>
</reference>
<dbReference type="AlphaFoldDB" id="A0A8S1GT89"/>
<dbReference type="EC" id="3.1.3.48" evidence="3"/>
<gene>
    <name evidence="11" type="ORF">CAUJ_LOCUS2030</name>
</gene>
<comment type="subcellular location">
    <subcellularLocation>
        <location evidence="1">Endomembrane system</location>
    </subcellularLocation>
</comment>
<evidence type="ECO:0000313" key="12">
    <source>
        <dbReference type="Proteomes" id="UP000835052"/>
    </source>
</evidence>
<evidence type="ECO:0000313" key="11">
    <source>
        <dbReference type="EMBL" id="CAD6186111.1"/>
    </source>
</evidence>
<evidence type="ECO:0000256" key="4">
    <source>
        <dbReference type="ARBA" id="ARBA00022553"/>
    </source>
</evidence>
<dbReference type="PANTHER" id="PTHR46047:SF3">
    <property type="entry name" value="TYROSINE-PROTEIN PHOSPHATASE NON-RECEPTOR TYPE 61F"/>
    <property type="match status" value="1"/>
</dbReference>
<dbReference type="InterPro" id="IPR000387">
    <property type="entry name" value="Tyr_Pase_dom"/>
</dbReference>
<feature type="domain" description="Tyrosine-protein phosphatase" evidence="9">
    <location>
        <begin position="15"/>
        <end position="297"/>
    </location>
</feature>
<dbReference type="SMART" id="SM00194">
    <property type="entry name" value="PTPc"/>
    <property type="match status" value="1"/>
</dbReference>
<dbReference type="PRINTS" id="PR00700">
    <property type="entry name" value="PRTYPHPHTASE"/>
</dbReference>
<evidence type="ECO:0000256" key="1">
    <source>
        <dbReference type="ARBA" id="ARBA00004308"/>
    </source>
</evidence>
<dbReference type="SMART" id="SM00404">
    <property type="entry name" value="PTPc_motif"/>
    <property type="match status" value="1"/>
</dbReference>
<keyword evidence="6" id="KW-0904">Protein phosphatase</keyword>
<dbReference type="Pfam" id="PF00102">
    <property type="entry name" value="Y_phosphatase"/>
    <property type="match status" value="1"/>
</dbReference>
<evidence type="ECO:0000256" key="7">
    <source>
        <dbReference type="ARBA" id="ARBA00023136"/>
    </source>
</evidence>
<dbReference type="InterPro" id="IPR051985">
    <property type="entry name" value="NR_tyrosine_phosphatase"/>
</dbReference>
<comment type="caution">
    <text evidence="11">The sequence shown here is derived from an EMBL/GenBank/DDBJ whole genome shotgun (WGS) entry which is preliminary data.</text>
</comment>
<dbReference type="PROSITE" id="PS00383">
    <property type="entry name" value="TYR_PHOSPHATASE_1"/>
    <property type="match status" value="1"/>
</dbReference>
<dbReference type="GO" id="GO:0070373">
    <property type="term" value="P:negative regulation of ERK1 and ERK2 cascade"/>
    <property type="evidence" value="ECO:0007669"/>
    <property type="project" value="TreeGrafter"/>
</dbReference>
<dbReference type="GO" id="GO:0005737">
    <property type="term" value="C:cytoplasm"/>
    <property type="evidence" value="ECO:0007669"/>
    <property type="project" value="TreeGrafter"/>
</dbReference>
<dbReference type="PROSITE" id="PS50056">
    <property type="entry name" value="TYR_PHOSPHATASE_2"/>
    <property type="match status" value="1"/>
</dbReference>
<evidence type="ECO:0000256" key="6">
    <source>
        <dbReference type="ARBA" id="ARBA00022912"/>
    </source>
</evidence>
<dbReference type="GO" id="GO:0012505">
    <property type="term" value="C:endomembrane system"/>
    <property type="evidence" value="ECO:0007669"/>
    <property type="project" value="UniProtKB-SubCell"/>
</dbReference>
<feature type="transmembrane region" description="Helical" evidence="8">
    <location>
        <begin position="404"/>
        <end position="423"/>
    </location>
</feature>
<keyword evidence="5" id="KW-0378">Hydrolase</keyword>
<evidence type="ECO:0000259" key="9">
    <source>
        <dbReference type="PROSITE" id="PS50055"/>
    </source>
</evidence>
<dbReference type="OrthoDB" id="10253954at2759"/>
<feature type="domain" description="Tyrosine specific protein phosphatases" evidence="10">
    <location>
        <begin position="210"/>
        <end position="288"/>
    </location>
</feature>
<sequence length="426" mass="48470">MSTDKEYVKSAFTKIKNGYEALERTGWNPVLSRVMTQSEKQMKELKYKFSVGLNERNAMRNRYTNVIPYDQNRVIISRSASNIDGYVNASPARYEPSRTNYILAQGPVEGSVTDWWQMMWDKSVSLIIQLNQSGSHDQIFSYFPRTVNGTISFGAFEITTESERTATDYVHRTLKLKEKGGEEDDAKIVEHVNFTSWGDFEVPRSPRSMLALLFYVRRLDAMTSSCEGSPTVVHCSAGIGRTGTFYIVDVVLRMISANIPIDRMDLVELLLFLRRYRPGLIQTPQQLRFAYLAVLEGFRWFLNYPEPVVHTKEDFPADVTLISSEEGSESPRVGKSKSQTLRAVGEKTRLLSAEVSETHCPLGEKSSSIDDVSQIKRKRKEMIERMVEKSRRAEKSIRPFSGRLWGAFAVAAVFSAVVVGFVWKSR</sequence>
<keyword evidence="12" id="KW-1185">Reference proteome</keyword>
<keyword evidence="4" id="KW-0597">Phosphoprotein</keyword>
<dbReference type="Gene3D" id="3.90.190.10">
    <property type="entry name" value="Protein tyrosine phosphatase superfamily"/>
    <property type="match status" value="1"/>
</dbReference>
<dbReference type="GO" id="GO:0046426">
    <property type="term" value="P:negative regulation of receptor signaling pathway via JAK-STAT"/>
    <property type="evidence" value="ECO:0007669"/>
    <property type="project" value="TreeGrafter"/>
</dbReference>
<dbReference type="PANTHER" id="PTHR46047">
    <property type="entry name" value="TYROSINE-PROTEIN PHOSPHATASE NON-RECEPTOR TYPE 61F"/>
    <property type="match status" value="1"/>
</dbReference>
<dbReference type="InterPro" id="IPR029021">
    <property type="entry name" value="Prot-tyrosine_phosphatase-like"/>
</dbReference>
<accession>A0A8S1GT89</accession>
<keyword evidence="8" id="KW-0812">Transmembrane</keyword>
<name>A0A8S1GT89_9PELO</name>
<protein>
    <recommendedName>
        <fullName evidence="3">protein-tyrosine-phosphatase</fullName>
        <ecNumber evidence="3">3.1.3.48</ecNumber>
    </recommendedName>
</protein>
<comment type="similarity">
    <text evidence="2">Belongs to the protein-tyrosine phosphatase family. Non-receptor class 1 subfamily.</text>
</comment>
<dbReference type="EMBL" id="CAJGYM010000004">
    <property type="protein sequence ID" value="CAD6186111.1"/>
    <property type="molecule type" value="Genomic_DNA"/>
</dbReference>
<evidence type="ECO:0000259" key="10">
    <source>
        <dbReference type="PROSITE" id="PS50056"/>
    </source>
</evidence>
<dbReference type="InterPro" id="IPR000242">
    <property type="entry name" value="PTP_cat"/>
</dbReference>
<dbReference type="GO" id="GO:0004726">
    <property type="term" value="F:non-membrane spanning protein tyrosine phosphatase activity"/>
    <property type="evidence" value="ECO:0007669"/>
    <property type="project" value="TreeGrafter"/>
</dbReference>
<organism evidence="11 12">
    <name type="scientific">Caenorhabditis auriculariae</name>
    <dbReference type="NCBI Taxonomy" id="2777116"/>
    <lineage>
        <taxon>Eukaryota</taxon>
        <taxon>Metazoa</taxon>
        <taxon>Ecdysozoa</taxon>
        <taxon>Nematoda</taxon>
        <taxon>Chromadorea</taxon>
        <taxon>Rhabditida</taxon>
        <taxon>Rhabditina</taxon>
        <taxon>Rhabditomorpha</taxon>
        <taxon>Rhabditoidea</taxon>
        <taxon>Rhabditidae</taxon>
        <taxon>Peloderinae</taxon>
        <taxon>Caenorhabditis</taxon>
    </lineage>
</organism>
<evidence type="ECO:0000256" key="2">
    <source>
        <dbReference type="ARBA" id="ARBA00009701"/>
    </source>
</evidence>